<organism evidence="1 2">
    <name type="scientific">Shewanella denitrificans (strain OS217 / ATCC BAA-1090 / DSM 15013)</name>
    <dbReference type="NCBI Taxonomy" id="318161"/>
    <lineage>
        <taxon>Bacteria</taxon>
        <taxon>Pseudomonadati</taxon>
        <taxon>Pseudomonadota</taxon>
        <taxon>Gammaproteobacteria</taxon>
        <taxon>Alteromonadales</taxon>
        <taxon>Shewanellaceae</taxon>
        <taxon>Shewanella</taxon>
    </lineage>
</organism>
<reference evidence="1 2" key="1">
    <citation type="submission" date="2006-03" db="EMBL/GenBank/DDBJ databases">
        <title>Complete sequence of Shewanella denitrificans OS217.</title>
        <authorList>
            <consortium name="US DOE Joint Genome Institute"/>
            <person name="Copeland A."/>
            <person name="Lucas S."/>
            <person name="Lapidus A."/>
            <person name="Barry K."/>
            <person name="Detter J.C."/>
            <person name="Glavina del Rio T."/>
            <person name="Hammon N."/>
            <person name="Israni S."/>
            <person name="Dalin E."/>
            <person name="Tice H."/>
            <person name="Pitluck S."/>
            <person name="Brettin T."/>
            <person name="Bruce D."/>
            <person name="Han C."/>
            <person name="Tapia R."/>
            <person name="Gilna P."/>
            <person name="Kiss H."/>
            <person name="Schmutz J."/>
            <person name="Larimer F."/>
            <person name="Land M."/>
            <person name="Hauser L."/>
            <person name="Kyrpides N."/>
            <person name="Lykidis A."/>
            <person name="Richardson P."/>
        </authorList>
    </citation>
    <scope>NUCLEOTIDE SEQUENCE [LARGE SCALE GENOMIC DNA]</scope>
    <source>
        <strain evidence="2">OS217 / ATCC BAA-1090 / DSM 15013</strain>
    </source>
</reference>
<dbReference type="OrthoDB" id="9794948at2"/>
<proteinExistence type="predicted"/>
<dbReference type="PANTHER" id="PTHR35802">
    <property type="entry name" value="PROTEASE SYNTHASE AND SPORULATION PROTEIN PAI 2"/>
    <property type="match status" value="1"/>
</dbReference>
<dbReference type="PIRSF" id="PIRSF010372">
    <property type="entry name" value="PaiB"/>
    <property type="match status" value="1"/>
</dbReference>
<dbReference type="RefSeq" id="WP_011498153.1">
    <property type="nucleotide sequence ID" value="NC_007954.1"/>
</dbReference>
<dbReference type="eggNOG" id="COG2808">
    <property type="taxonomic scope" value="Bacteria"/>
</dbReference>
<gene>
    <name evidence="1" type="ordered locus">Sden_3742</name>
</gene>
<dbReference type="Proteomes" id="UP000001982">
    <property type="component" value="Chromosome"/>
</dbReference>
<dbReference type="STRING" id="318161.Sden_3742"/>
<protein>
    <submittedName>
        <fullName evidence="1">Negative transcriptional regulator</fullName>
    </submittedName>
</protein>
<evidence type="ECO:0000313" key="1">
    <source>
        <dbReference type="EMBL" id="ABE57015.1"/>
    </source>
</evidence>
<dbReference type="Gene3D" id="2.30.110.10">
    <property type="entry name" value="Electron Transport, Fmn-binding Protein, Chain A"/>
    <property type="match status" value="1"/>
</dbReference>
<accession>Q12HR1</accession>
<dbReference type="HOGENOM" id="CLU_065853_3_0_6"/>
<dbReference type="EMBL" id="CP000302">
    <property type="protein sequence ID" value="ABE57015.1"/>
    <property type="molecule type" value="Genomic_DNA"/>
</dbReference>
<sequence length="201" mass="22665">MYTYVPKSFSTECSETLRNLVLQNSFATLITVDNDGELHLSHLPVILEQSDHQWRFSFHLAVSNRHSQVLADSAKSVLIFKGPHAYISPTWYQKQSGVPTWNYAIAHFEGRVRPLDAGDLLGHLRQQVHLYEPQLNGSEVMPDELVDRLSGMISGFELTADQVLSKFKLGQNRSAEDQAGIFEALRNSDKPQARALAKLME</sequence>
<dbReference type="Pfam" id="PF04299">
    <property type="entry name" value="FMN_bind_2"/>
    <property type="match status" value="1"/>
</dbReference>
<dbReference type="InterPro" id="IPR012349">
    <property type="entry name" value="Split_barrel_FMN-bd"/>
</dbReference>
<dbReference type="PANTHER" id="PTHR35802:SF1">
    <property type="entry name" value="PROTEASE SYNTHASE AND SPORULATION PROTEIN PAI 2"/>
    <property type="match status" value="1"/>
</dbReference>
<name>Q12HR1_SHEDO</name>
<dbReference type="SUPFAM" id="SSF50475">
    <property type="entry name" value="FMN-binding split barrel"/>
    <property type="match status" value="1"/>
</dbReference>
<dbReference type="InterPro" id="IPR007396">
    <property type="entry name" value="TR_PAI2-type"/>
</dbReference>
<dbReference type="AlphaFoldDB" id="Q12HR1"/>
<dbReference type="KEGG" id="sdn:Sden_3742"/>
<keyword evidence="2" id="KW-1185">Reference proteome</keyword>
<evidence type="ECO:0000313" key="2">
    <source>
        <dbReference type="Proteomes" id="UP000001982"/>
    </source>
</evidence>